<evidence type="ECO:0000313" key="3">
    <source>
        <dbReference type="Proteomes" id="UP000034164"/>
    </source>
</evidence>
<dbReference type="PANTHER" id="PTHR37535">
    <property type="entry name" value="FLUG DOMAIN PROTEIN"/>
    <property type="match status" value="1"/>
</dbReference>
<dbReference type="EMBL" id="LCZI01000253">
    <property type="protein sequence ID" value="KKZ67419.1"/>
    <property type="molecule type" value="Genomic_DNA"/>
</dbReference>
<proteinExistence type="predicted"/>
<comment type="caution">
    <text evidence="2">The sequence shown here is derived from an EMBL/GenBank/DDBJ whole genome shotgun (WGS) entry which is preliminary data.</text>
</comment>
<dbReference type="OrthoDB" id="4205762at2759"/>
<name>A0A0G2J695_9EURO</name>
<accession>A0A0G2J695</accession>
<evidence type="ECO:0000313" key="2">
    <source>
        <dbReference type="EMBL" id="KKZ67419.1"/>
    </source>
</evidence>
<dbReference type="InterPro" id="IPR021842">
    <property type="entry name" value="DUF3435"/>
</dbReference>
<dbReference type="Pfam" id="PF11917">
    <property type="entry name" value="DUF3435"/>
    <property type="match status" value="1"/>
</dbReference>
<feature type="compositionally biased region" description="Polar residues" evidence="1">
    <location>
        <begin position="12"/>
        <end position="22"/>
    </location>
</feature>
<dbReference type="VEuPathDB" id="FungiDB:EMCG_06914"/>
<feature type="region of interest" description="Disordered" evidence="1">
    <location>
        <begin position="1"/>
        <end position="61"/>
    </location>
</feature>
<evidence type="ECO:0000256" key="1">
    <source>
        <dbReference type="SAM" id="MobiDB-lite"/>
    </source>
</evidence>
<dbReference type="AlphaFoldDB" id="A0A0G2J695"/>
<gene>
    <name evidence="2" type="ORF">EMCG_06914</name>
</gene>
<sequence length="599" mass="69483">MAFFEGDDDPRGSNSDQESNYNDGCFSDAGDAQTDHSSGPERDDESDEEDSDDDGEWLQNTEDHSPEHYIQLEASLEPSTLRQLRYSPNTQARLDWVEEHWERYCSYIRRSVIKAYNNISIRTLYSFLCWVCDRRQGQNGRRRGIKRLSSLQTFWKWFQMVYKAKAGRRIDQMIITQSQDLLRFIAKEKGLSEEGIKKGTMYVQDLAELCRVLLATTEMLFLVGYLRIQLILFCHFAGYTANRPSAVLDVRLGDLELTLVRDTIYGRPRLVVKVTFDYTRFLGKKASDTFTLSEIIYDPSLILSPHVFLLGMLFHFQAFKSPSLTSPERLYDLGVLEGLNQQKLPLRDDLRDKFLFCEAVREGETAVNPYIGYGVPRPINCLRLVMSFSLSGHSFDEYWKKFIGILGHSFPDPIVLKTPTRMQMSWHILAIAYMHRQPSGFEADSPRMLEAPLIYVNDLHIIAETPSDADWLIETFASKLEIKDLKEPAKYLSMEVTREKRGIRLALRRYISQLIEDSHLEDAVAIRAPMDESLQIDDNPVSEKEGGFTKQRYQQVLDVYSIWQSSYVQISPARRPYWRRRTRLYCTSYVIWRGLVILA</sequence>
<dbReference type="PANTHER" id="PTHR37535:SF2">
    <property type="entry name" value="FINGER DOMAIN PROTEIN, PUTATIVE (AFU_ORTHOLOGUE AFUA_6G09300)-RELATED"/>
    <property type="match status" value="1"/>
</dbReference>
<feature type="compositionally biased region" description="Acidic residues" evidence="1">
    <location>
        <begin position="42"/>
        <end position="56"/>
    </location>
</feature>
<dbReference type="Proteomes" id="UP000034164">
    <property type="component" value="Unassembled WGS sequence"/>
</dbReference>
<protein>
    <submittedName>
        <fullName evidence="2">Uncharacterized protein</fullName>
    </submittedName>
</protein>
<organism evidence="2 3">
    <name type="scientific">[Emmonsia] crescens</name>
    <dbReference type="NCBI Taxonomy" id="73230"/>
    <lineage>
        <taxon>Eukaryota</taxon>
        <taxon>Fungi</taxon>
        <taxon>Dikarya</taxon>
        <taxon>Ascomycota</taxon>
        <taxon>Pezizomycotina</taxon>
        <taxon>Eurotiomycetes</taxon>
        <taxon>Eurotiomycetidae</taxon>
        <taxon>Onygenales</taxon>
        <taxon>Ajellomycetaceae</taxon>
        <taxon>Emergomyces</taxon>
    </lineage>
</organism>
<reference evidence="3" key="1">
    <citation type="journal article" date="2015" name="PLoS Genet.">
        <title>The dynamic genome and transcriptome of the human fungal pathogen Blastomyces and close relative Emmonsia.</title>
        <authorList>
            <person name="Munoz J.F."/>
            <person name="Gauthier G.M."/>
            <person name="Desjardins C.A."/>
            <person name="Gallo J.E."/>
            <person name="Holder J."/>
            <person name="Sullivan T.D."/>
            <person name="Marty A.J."/>
            <person name="Carmen J.C."/>
            <person name="Chen Z."/>
            <person name="Ding L."/>
            <person name="Gujja S."/>
            <person name="Magrini V."/>
            <person name="Misas E."/>
            <person name="Mitreva M."/>
            <person name="Priest M."/>
            <person name="Saif S."/>
            <person name="Whiston E.A."/>
            <person name="Young S."/>
            <person name="Zeng Q."/>
            <person name="Goldman W.E."/>
            <person name="Mardis E.R."/>
            <person name="Taylor J.W."/>
            <person name="McEwen J.G."/>
            <person name="Clay O.K."/>
            <person name="Klein B.S."/>
            <person name="Cuomo C.A."/>
        </authorList>
    </citation>
    <scope>NUCLEOTIDE SEQUENCE [LARGE SCALE GENOMIC DNA]</scope>
    <source>
        <strain evidence="3">UAMH 3008</strain>
    </source>
</reference>